<dbReference type="Pfam" id="PF13962">
    <property type="entry name" value="PGG"/>
    <property type="match status" value="1"/>
</dbReference>
<evidence type="ECO:0000313" key="10">
    <source>
        <dbReference type="Proteomes" id="UP000626092"/>
    </source>
</evidence>
<dbReference type="InterPro" id="IPR036770">
    <property type="entry name" value="Ankyrin_rpt-contain_sf"/>
</dbReference>
<comment type="subcellular location">
    <subcellularLocation>
        <location evidence="1">Membrane</location>
        <topology evidence="1">Multi-pass membrane protein</topology>
    </subcellularLocation>
</comment>
<dbReference type="Gene3D" id="1.25.40.20">
    <property type="entry name" value="Ankyrin repeat-containing domain"/>
    <property type="match status" value="2"/>
</dbReference>
<evidence type="ECO:0000256" key="4">
    <source>
        <dbReference type="ARBA" id="ARBA00022989"/>
    </source>
</evidence>
<evidence type="ECO:0000256" key="2">
    <source>
        <dbReference type="ARBA" id="ARBA00022692"/>
    </source>
</evidence>
<reference evidence="9" key="1">
    <citation type="submission" date="2019-11" db="EMBL/GenBank/DDBJ databases">
        <authorList>
            <person name="Liu Y."/>
            <person name="Hou J."/>
            <person name="Li T.-Q."/>
            <person name="Guan C.-H."/>
            <person name="Wu X."/>
            <person name="Wu H.-Z."/>
            <person name="Ling F."/>
            <person name="Zhang R."/>
            <person name="Shi X.-G."/>
            <person name="Ren J.-P."/>
            <person name="Chen E.-F."/>
            <person name="Sun J.-M."/>
        </authorList>
    </citation>
    <scope>NUCLEOTIDE SEQUENCE</scope>
    <source>
        <strain evidence="9">Adult_tree_wgs_1</strain>
        <tissue evidence="9">Leaves</tissue>
    </source>
</reference>
<feature type="transmembrane region" description="Helical" evidence="7">
    <location>
        <begin position="451"/>
        <end position="480"/>
    </location>
</feature>
<dbReference type="SUPFAM" id="SSF48403">
    <property type="entry name" value="Ankyrin repeat"/>
    <property type="match status" value="1"/>
</dbReference>
<keyword evidence="5" id="KW-0040">ANK repeat</keyword>
<evidence type="ECO:0000256" key="6">
    <source>
        <dbReference type="ARBA" id="ARBA00023136"/>
    </source>
</evidence>
<feature type="transmembrane region" description="Helical" evidence="7">
    <location>
        <begin position="340"/>
        <end position="362"/>
    </location>
</feature>
<dbReference type="EMBL" id="WJXA01000004">
    <property type="protein sequence ID" value="KAF7146802.1"/>
    <property type="molecule type" value="Genomic_DNA"/>
</dbReference>
<feature type="transmembrane region" description="Helical" evidence="7">
    <location>
        <begin position="421"/>
        <end position="445"/>
    </location>
</feature>
<evidence type="ECO:0000313" key="9">
    <source>
        <dbReference type="EMBL" id="KAF7146802.1"/>
    </source>
</evidence>
<keyword evidence="6 7" id="KW-0472">Membrane</keyword>
<keyword evidence="4 7" id="KW-1133">Transmembrane helix</keyword>
<proteinExistence type="predicted"/>
<dbReference type="SMART" id="SM00248">
    <property type="entry name" value="ANK"/>
    <property type="match status" value="4"/>
</dbReference>
<comment type="caution">
    <text evidence="9">The sequence shown here is derived from an EMBL/GenBank/DDBJ whole genome shotgun (WGS) entry which is preliminary data.</text>
</comment>
<keyword evidence="2 7" id="KW-0812">Transmembrane</keyword>
<keyword evidence="3" id="KW-0677">Repeat</keyword>
<evidence type="ECO:0000256" key="1">
    <source>
        <dbReference type="ARBA" id="ARBA00004141"/>
    </source>
</evidence>
<gene>
    <name evidence="9" type="ORF">RHSIM_Rhsim04G0028300</name>
</gene>
<evidence type="ECO:0000256" key="5">
    <source>
        <dbReference type="ARBA" id="ARBA00023043"/>
    </source>
</evidence>
<accession>A0A834LU16</accession>
<sequence length="510" mass="57297">MKRTELEDLEAGILRINRTEEEDNRYGRSEEYLLDRTQYGNNNILHIAARVGRDLLVAVALQFLPVLSNQVNSQGDTPLLAAARFGRLKVVETITKPQFKFQIRRDMAAATTMLIRSYTSSSSRHRCCQRDEEEGIDDHPLELGTIHDDMATTVDNGTKSSSSSCHRGAEEVLVDRQLIHSTTALHEALRNGHEEVARERGKICEKILEICPESIEARNRKGQHALHLCKFRDARFLMRIPEILELLNVGDDEGNAPLHLAIKENDYEKATLLSSSNSVDLGAVNKEGLTALDLCQTDWKNAHKQRLMWLHLTIRGAPRGRLRNEYKVPFGERIEDFNPIINTMALVATLIATVTFAAAFTMPGGYDTSPDNLGVVNLAKKAALRAFILSDTVAMSFSIIAVLALGLAVYFEQEMQRRICLITWALINLAMRGSLVAFMSGLFVVTAPKALWEAISVCVICCTVTLALELSVPFLFFPSIRDLLLIFRRKMHQWLKDLREFTSRRSSSMA</sequence>
<feature type="transmembrane region" description="Helical" evidence="7">
    <location>
        <begin position="382"/>
        <end position="409"/>
    </location>
</feature>
<organism evidence="9 10">
    <name type="scientific">Rhododendron simsii</name>
    <name type="common">Sims's rhododendron</name>
    <dbReference type="NCBI Taxonomy" id="118357"/>
    <lineage>
        <taxon>Eukaryota</taxon>
        <taxon>Viridiplantae</taxon>
        <taxon>Streptophyta</taxon>
        <taxon>Embryophyta</taxon>
        <taxon>Tracheophyta</taxon>
        <taxon>Spermatophyta</taxon>
        <taxon>Magnoliopsida</taxon>
        <taxon>eudicotyledons</taxon>
        <taxon>Gunneridae</taxon>
        <taxon>Pentapetalae</taxon>
        <taxon>asterids</taxon>
        <taxon>Ericales</taxon>
        <taxon>Ericaceae</taxon>
        <taxon>Ericoideae</taxon>
        <taxon>Rhodoreae</taxon>
        <taxon>Rhododendron</taxon>
    </lineage>
</organism>
<dbReference type="InterPro" id="IPR026961">
    <property type="entry name" value="PGG_dom"/>
</dbReference>
<dbReference type="PANTHER" id="PTHR24186">
    <property type="entry name" value="PROTEIN PHOSPHATASE 1 REGULATORY SUBUNIT"/>
    <property type="match status" value="1"/>
</dbReference>
<dbReference type="Proteomes" id="UP000626092">
    <property type="component" value="Unassembled WGS sequence"/>
</dbReference>
<dbReference type="InterPro" id="IPR002110">
    <property type="entry name" value="Ankyrin_rpt"/>
</dbReference>
<keyword evidence="10" id="KW-1185">Reference proteome</keyword>
<evidence type="ECO:0000256" key="7">
    <source>
        <dbReference type="SAM" id="Phobius"/>
    </source>
</evidence>
<dbReference type="OrthoDB" id="1847170at2759"/>
<dbReference type="PANTHER" id="PTHR24186:SF50">
    <property type="entry name" value="ANKYRIN REPEAT-CONTAINING PROTEIN ITN1-LIKE ISOFORM X1"/>
    <property type="match status" value="1"/>
</dbReference>
<evidence type="ECO:0000256" key="3">
    <source>
        <dbReference type="ARBA" id="ARBA00022737"/>
    </source>
</evidence>
<name>A0A834LU16_RHOSS</name>
<protein>
    <recommendedName>
        <fullName evidence="8">PGG domain-containing protein</fullName>
    </recommendedName>
</protein>
<feature type="domain" description="PGG" evidence="8">
    <location>
        <begin position="338"/>
        <end position="445"/>
    </location>
</feature>
<evidence type="ECO:0000259" key="8">
    <source>
        <dbReference type="Pfam" id="PF13962"/>
    </source>
</evidence>
<dbReference type="GO" id="GO:0005886">
    <property type="term" value="C:plasma membrane"/>
    <property type="evidence" value="ECO:0007669"/>
    <property type="project" value="TreeGrafter"/>
</dbReference>
<dbReference type="AlphaFoldDB" id="A0A834LU16"/>